<keyword evidence="2" id="KW-1185">Reference proteome</keyword>
<protein>
    <submittedName>
        <fullName evidence="1">Uncharacterized protein</fullName>
    </submittedName>
</protein>
<evidence type="ECO:0000313" key="2">
    <source>
        <dbReference type="Proteomes" id="UP001605036"/>
    </source>
</evidence>
<comment type="caution">
    <text evidence="1">The sequence shown here is derived from an EMBL/GenBank/DDBJ whole genome shotgun (WGS) entry which is preliminary data.</text>
</comment>
<sequence>MRLGCECHRSGLGIVGSGWSTAEFGSGRGTVESGQGAPGLGWGAVRSGHGLLPSNLNYPYLHQISSKSMYDLKIL</sequence>
<organism evidence="1 2">
    <name type="scientific">Riccia fluitans</name>
    <dbReference type="NCBI Taxonomy" id="41844"/>
    <lineage>
        <taxon>Eukaryota</taxon>
        <taxon>Viridiplantae</taxon>
        <taxon>Streptophyta</taxon>
        <taxon>Embryophyta</taxon>
        <taxon>Marchantiophyta</taxon>
        <taxon>Marchantiopsida</taxon>
        <taxon>Marchantiidae</taxon>
        <taxon>Marchantiales</taxon>
        <taxon>Ricciaceae</taxon>
        <taxon>Riccia</taxon>
    </lineage>
</organism>
<gene>
    <name evidence="1" type="ORF">R1flu_019067</name>
</gene>
<dbReference type="Proteomes" id="UP001605036">
    <property type="component" value="Unassembled WGS sequence"/>
</dbReference>
<accession>A0ABD1ZHM0</accession>
<name>A0ABD1ZHM0_9MARC</name>
<evidence type="ECO:0000313" key="1">
    <source>
        <dbReference type="EMBL" id="KAL2650939.1"/>
    </source>
</evidence>
<proteinExistence type="predicted"/>
<reference evidence="1 2" key="1">
    <citation type="submission" date="2024-09" db="EMBL/GenBank/DDBJ databases">
        <title>Chromosome-scale assembly of Riccia fluitans.</title>
        <authorList>
            <person name="Paukszto L."/>
            <person name="Sawicki J."/>
            <person name="Karawczyk K."/>
            <person name="Piernik-Szablinska J."/>
            <person name="Szczecinska M."/>
            <person name="Mazdziarz M."/>
        </authorList>
    </citation>
    <scope>NUCLEOTIDE SEQUENCE [LARGE SCALE GENOMIC DNA]</scope>
    <source>
        <strain evidence="1">Rf_01</strain>
        <tissue evidence="1">Aerial parts of the thallus</tissue>
    </source>
</reference>
<dbReference type="AlphaFoldDB" id="A0ABD1ZHM0"/>
<dbReference type="EMBL" id="JBHFFA010000001">
    <property type="protein sequence ID" value="KAL2650939.1"/>
    <property type="molecule type" value="Genomic_DNA"/>
</dbReference>